<proteinExistence type="predicted"/>
<feature type="region of interest" description="Disordered" evidence="1">
    <location>
        <begin position="285"/>
        <end position="318"/>
    </location>
</feature>
<sequence length="556" mass="63656">MSSQPPSWPSSGHTQAMRDKYPLSEQEYTNRINAFIRNASLHKPYVPPDIELKLARTHEGELMVTASFSQEGTNLQKNRDGLEFVTRFDYQSMREVPLKEFGVEPHATDTAQSDRKLSELYQTSFKHAKAISTRRKTIESYSVTNRVDDNAWSEFDQERKDNLSETQRQSKQDCRERYLRERSNSYRYSAAFFDLMEDTRRSLQSLTKTSSRAIHVYPIKPGQKALEAELTEAIKLRHSNLADFCMNLLTVVGWSELGTGEEALDSYWCHDAIREIAQNEEAVKSKKAQLAQLNPDRSEQSNPVTRDQDGPREPPRPASFELYITKENRPIYVMSGTGSESGPFHRRPPAGGVRGEDSVNLDNMATHFEAAVSALYSLDGPLSQNDEWIASPAIRQWYIDPINTGISNLRRYISTLDRLETCFNTFLEKAPKFEWKALRKEFRQRSESRRKLPNDEAVQKPAMPECEKDEPVRSVDRCGKHIIHPDVLERLHKFSVQAIRSDFKPKQECMSLSHALPKQRRDQRLEAESSKVSKCVDGVLQRLGYPNSNATMQGGA</sequence>
<dbReference type="EMBL" id="JAODAN010000009">
    <property type="protein sequence ID" value="KAK1922313.1"/>
    <property type="molecule type" value="Genomic_DNA"/>
</dbReference>
<comment type="caution">
    <text evidence="2">The sequence shown here is derived from an EMBL/GenBank/DDBJ whole genome shotgun (WGS) entry which is preliminary data.</text>
</comment>
<evidence type="ECO:0000313" key="3">
    <source>
        <dbReference type="Proteomes" id="UP001182556"/>
    </source>
</evidence>
<dbReference type="AlphaFoldDB" id="A0AAD9CX82"/>
<evidence type="ECO:0000313" key="2">
    <source>
        <dbReference type="EMBL" id="KAK1922313.1"/>
    </source>
</evidence>
<organism evidence="2 3">
    <name type="scientific">Papiliotrema laurentii</name>
    <name type="common">Cryptococcus laurentii</name>
    <dbReference type="NCBI Taxonomy" id="5418"/>
    <lineage>
        <taxon>Eukaryota</taxon>
        <taxon>Fungi</taxon>
        <taxon>Dikarya</taxon>
        <taxon>Basidiomycota</taxon>
        <taxon>Agaricomycotina</taxon>
        <taxon>Tremellomycetes</taxon>
        <taxon>Tremellales</taxon>
        <taxon>Rhynchogastremaceae</taxon>
        <taxon>Papiliotrema</taxon>
    </lineage>
</organism>
<name>A0AAD9CX82_PAPLA</name>
<evidence type="ECO:0000256" key="1">
    <source>
        <dbReference type="SAM" id="MobiDB-lite"/>
    </source>
</evidence>
<dbReference type="Proteomes" id="UP001182556">
    <property type="component" value="Unassembled WGS sequence"/>
</dbReference>
<protein>
    <submittedName>
        <fullName evidence="2">Uncharacterized protein</fullName>
    </submittedName>
</protein>
<feature type="compositionally biased region" description="Basic and acidic residues" evidence="1">
    <location>
        <begin position="306"/>
        <end position="315"/>
    </location>
</feature>
<reference evidence="2" key="1">
    <citation type="submission" date="2023-02" db="EMBL/GenBank/DDBJ databases">
        <title>Identification and recombinant expression of a fungal hydrolase from Papiliotrema laurentii that hydrolyzes apple cutin and clears colloidal polyester polyurethane.</title>
        <authorList>
            <consortium name="DOE Joint Genome Institute"/>
            <person name="Roman V.A."/>
            <person name="Bojanowski C."/>
            <person name="Crable B.R."/>
            <person name="Wagner D.N."/>
            <person name="Hung C.S."/>
            <person name="Nadeau L.J."/>
            <person name="Schratz L."/>
            <person name="Haridas S."/>
            <person name="Pangilinan J."/>
            <person name="Lipzen A."/>
            <person name="Na H."/>
            <person name="Yan M."/>
            <person name="Ng V."/>
            <person name="Grigoriev I.V."/>
            <person name="Spatafora J.W."/>
            <person name="Barlow D."/>
            <person name="Biffinger J."/>
            <person name="Kelley-Loughnane N."/>
            <person name="Varaljay V.A."/>
            <person name="Crookes-Goodson W.J."/>
        </authorList>
    </citation>
    <scope>NUCLEOTIDE SEQUENCE</scope>
    <source>
        <strain evidence="2">5307AH</strain>
    </source>
</reference>
<feature type="compositionally biased region" description="Basic and acidic residues" evidence="1">
    <location>
        <begin position="446"/>
        <end position="458"/>
    </location>
</feature>
<keyword evidence="3" id="KW-1185">Reference proteome</keyword>
<gene>
    <name evidence="2" type="ORF">DB88DRAFT_533474</name>
</gene>
<feature type="region of interest" description="Disordered" evidence="1">
    <location>
        <begin position="446"/>
        <end position="471"/>
    </location>
</feature>
<accession>A0AAD9CX82</accession>